<dbReference type="InterPro" id="IPR005814">
    <property type="entry name" value="Aminotrans_3"/>
</dbReference>
<evidence type="ECO:0000256" key="5">
    <source>
        <dbReference type="ARBA" id="ARBA00013155"/>
    </source>
</evidence>
<dbReference type="PANTHER" id="PTHR43552:SF2">
    <property type="entry name" value="DIAMINOBUTYRATE--2-OXOGLUTARATE TRANSAMINASE"/>
    <property type="match status" value="1"/>
</dbReference>
<evidence type="ECO:0000256" key="3">
    <source>
        <dbReference type="ARBA" id="ARBA00004946"/>
    </source>
</evidence>
<comment type="cofactor">
    <cofactor evidence="1">
        <name>pyridoxal 5'-phosphate</name>
        <dbReference type="ChEBI" id="CHEBI:597326"/>
    </cofactor>
</comment>
<dbReference type="AlphaFoldDB" id="A0A1I1YSR3"/>
<dbReference type="Gene3D" id="3.90.1150.10">
    <property type="entry name" value="Aspartate Aminotransferase, domain 1"/>
    <property type="match status" value="1"/>
</dbReference>
<evidence type="ECO:0000256" key="8">
    <source>
        <dbReference type="ARBA" id="ARBA00022679"/>
    </source>
</evidence>
<dbReference type="UniPathway" id="UPA00067">
    <property type="reaction ID" value="UER00121"/>
</dbReference>
<name>A0A1I1YSR3_9BACL</name>
<evidence type="ECO:0000256" key="10">
    <source>
        <dbReference type="ARBA" id="ARBA00029744"/>
    </source>
</evidence>
<dbReference type="InterPro" id="IPR049704">
    <property type="entry name" value="Aminotrans_3_PPA_site"/>
</dbReference>
<evidence type="ECO:0000256" key="4">
    <source>
        <dbReference type="ARBA" id="ARBA00008954"/>
    </source>
</evidence>
<dbReference type="GO" id="GO:0045303">
    <property type="term" value="F:diaminobutyrate-2-oxoglutarate transaminase activity"/>
    <property type="evidence" value="ECO:0007669"/>
    <property type="project" value="UniProtKB-EC"/>
</dbReference>
<dbReference type="PANTHER" id="PTHR43552">
    <property type="entry name" value="DIAMINOBUTYRATE--2-OXOGLUTARATE AMINOTRANSFERASE"/>
    <property type="match status" value="1"/>
</dbReference>
<dbReference type="GO" id="GO:0030170">
    <property type="term" value="F:pyridoxal phosphate binding"/>
    <property type="evidence" value="ECO:0007669"/>
    <property type="project" value="InterPro"/>
</dbReference>
<protein>
    <recommendedName>
        <fullName evidence="6">Diaminobutyrate--2-oxoglutarate transaminase</fullName>
        <ecNumber evidence="5">2.6.1.76</ecNumber>
    </recommendedName>
    <alternativeName>
        <fullName evidence="11">DABA aminotransferase</fullName>
    </alternativeName>
    <alternativeName>
        <fullName evidence="12">Diaminobutyrate--2-oxoglutarate aminotransferase</fullName>
    </alternativeName>
    <alternativeName>
        <fullName evidence="10">L-2,4-diaminobutyric acid transaminase</fullName>
    </alternativeName>
</protein>
<dbReference type="Proteomes" id="UP000183410">
    <property type="component" value="Unassembled WGS sequence"/>
</dbReference>
<dbReference type="NCBIfam" id="TIGR00709">
    <property type="entry name" value="dat"/>
    <property type="match status" value="1"/>
</dbReference>
<keyword evidence="7 15" id="KW-0032">Aminotransferase</keyword>
<evidence type="ECO:0000256" key="11">
    <source>
        <dbReference type="ARBA" id="ARBA00030665"/>
    </source>
</evidence>
<dbReference type="InterPro" id="IPR004637">
    <property type="entry name" value="Dat"/>
</dbReference>
<dbReference type="InterPro" id="IPR015422">
    <property type="entry name" value="PyrdxlP-dep_Trfase_small"/>
</dbReference>
<evidence type="ECO:0000313" key="15">
    <source>
        <dbReference type="EMBL" id="SFE21020.1"/>
    </source>
</evidence>
<comment type="catalytic activity">
    <reaction evidence="13">
        <text>L-2,4-diaminobutanoate + 2-oxoglutarate = L-aspartate 4-semialdehyde + L-glutamate</text>
        <dbReference type="Rhea" id="RHEA:11160"/>
        <dbReference type="ChEBI" id="CHEBI:16810"/>
        <dbReference type="ChEBI" id="CHEBI:29985"/>
        <dbReference type="ChEBI" id="CHEBI:58761"/>
        <dbReference type="ChEBI" id="CHEBI:537519"/>
        <dbReference type="EC" id="2.6.1.76"/>
    </reaction>
</comment>
<dbReference type="PIRSF" id="PIRSF000521">
    <property type="entry name" value="Transaminase_4ab_Lys_Orn"/>
    <property type="match status" value="1"/>
</dbReference>
<dbReference type="EC" id="2.6.1.76" evidence="5"/>
<dbReference type="EMBL" id="FONN01000001">
    <property type="protein sequence ID" value="SFE21020.1"/>
    <property type="molecule type" value="Genomic_DNA"/>
</dbReference>
<comment type="similarity">
    <text evidence="4 14">Belongs to the class-III pyridoxal-phosphate-dependent aminotransferase family.</text>
</comment>
<sequence>MYSECGKAFIDFFAGAGALNYGHNNDYIKNRIVDYIKNDGLTHGLDMYTVAKREFMETFVENVLKPRKLDYKIQFSGPTGTNAVESALKLARKIKKRPEVFSFMGGFHGMSLGSLSATSNRQKREGAGVPLHNVTFMPFPFGFFESFDTLAYLEHVLSDSHSGIDKPAAIIVETIQAEGGVVVASASWLQGLREICDKHDILLICDEIQVGCGRTGTFFSFEQAGIVPDIVVMSKSISGFGIPMSLVLMKSELDIWEPGEHNGTFRGHQLAFVGAAAALEYREMIDLEGAVASKEQYVRSYLEEQVKPLHPGIKIRGAGLIWGIDLTEAVAPSAVEEIQQQCFRQGLIVETAGRADSVLKIMPPLNIEMELLEKGCLILRDAISSHMYAETVI</sequence>
<dbReference type="SUPFAM" id="SSF53383">
    <property type="entry name" value="PLP-dependent transferases"/>
    <property type="match status" value="1"/>
</dbReference>
<dbReference type="PROSITE" id="PS00600">
    <property type="entry name" value="AA_TRANSFER_CLASS_3"/>
    <property type="match status" value="1"/>
</dbReference>
<keyword evidence="8 15" id="KW-0808">Transferase</keyword>
<dbReference type="NCBIfam" id="NF006733">
    <property type="entry name" value="PRK09264.1"/>
    <property type="match status" value="1"/>
</dbReference>
<evidence type="ECO:0000313" key="16">
    <source>
        <dbReference type="Proteomes" id="UP000183410"/>
    </source>
</evidence>
<gene>
    <name evidence="15" type="ORF">SAMN04487969_101661</name>
</gene>
<dbReference type="Pfam" id="PF00202">
    <property type="entry name" value="Aminotran_3"/>
    <property type="match status" value="1"/>
</dbReference>
<evidence type="ECO:0000256" key="1">
    <source>
        <dbReference type="ARBA" id="ARBA00001933"/>
    </source>
</evidence>
<dbReference type="CDD" id="cd00610">
    <property type="entry name" value="OAT_like"/>
    <property type="match status" value="1"/>
</dbReference>
<evidence type="ECO:0000256" key="6">
    <source>
        <dbReference type="ARBA" id="ARBA00014798"/>
    </source>
</evidence>
<keyword evidence="16" id="KW-1185">Reference proteome</keyword>
<accession>A0A1I1YSR3</accession>
<proteinExistence type="inferred from homology"/>
<evidence type="ECO:0000256" key="12">
    <source>
        <dbReference type="ARBA" id="ARBA00031476"/>
    </source>
</evidence>
<comment type="function">
    <text evidence="2">Catalyzes reversively the conversion of L-aspartate beta-semialdehyde (ASA) to L-2,4-diaminobutyrate (DABA) by transamination with L-glutamate.</text>
</comment>
<evidence type="ECO:0000256" key="9">
    <source>
        <dbReference type="ARBA" id="ARBA00022898"/>
    </source>
</evidence>
<evidence type="ECO:0000256" key="13">
    <source>
        <dbReference type="ARBA" id="ARBA00049111"/>
    </source>
</evidence>
<dbReference type="GO" id="GO:0019491">
    <property type="term" value="P:ectoine biosynthetic process"/>
    <property type="evidence" value="ECO:0007669"/>
    <property type="project" value="UniProtKB-UniPathway"/>
</dbReference>
<organism evidence="15 16">
    <name type="scientific">Paenibacillus algorifonticola</name>
    <dbReference type="NCBI Taxonomy" id="684063"/>
    <lineage>
        <taxon>Bacteria</taxon>
        <taxon>Bacillati</taxon>
        <taxon>Bacillota</taxon>
        <taxon>Bacilli</taxon>
        <taxon>Bacillales</taxon>
        <taxon>Paenibacillaceae</taxon>
        <taxon>Paenibacillus</taxon>
    </lineage>
</organism>
<dbReference type="InterPro" id="IPR015421">
    <property type="entry name" value="PyrdxlP-dep_Trfase_major"/>
</dbReference>
<reference evidence="16" key="1">
    <citation type="submission" date="2016-10" db="EMBL/GenBank/DDBJ databases">
        <authorList>
            <person name="Varghese N."/>
            <person name="Submissions S."/>
        </authorList>
    </citation>
    <scope>NUCLEOTIDE SEQUENCE [LARGE SCALE GENOMIC DNA]</scope>
    <source>
        <strain evidence="16">CGMCC 1.10223</strain>
    </source>
</reference>
<dbReference type="InterPro" id="IPR015424">
    <property type="entry name" value="PyrdxlP-dep_Trfase"/>
</dbReference>
<evidence type="ECO:0000256" key="7">
    <source>
        <dbReference type="ARBA" id="ARBA00022576"/>
    </source>
</evidence>
<keyword evidence="9 14" id="KW-0663">Pyridoxal phosphate</keyword>
<evidence type="ECO:0000256" key="2">
    <source>
        <dbReference type="ARBA" id="ARBA00002189"/>
    </source>
</evidence>
<evidence type="ECO:0000256" key="14">
    <source>
        <dbReference type="RuleBase" id="RU003560"/>
    </source>
</evidence>
<dbReference type="Gene3D" id="3.40.640.10">
    <property type="entry name" value="Type I PLP-dependent aspartate aminotransferase-like (Major domain)"/>
    <property type="match status" value="1"/>
</dbReference>
<comment type="pathway">
    <text evidence="3">Amine and polyamine biosynthesis; ectoine biosynthesis; L-ectoine from L-aspartate 4-semialdehyde: step 1/3.</text>
</comment>